<dbReference type="RefSeq" id="WP_159368471.1">
    <property type="nucleotide sequence ID" value="NZ_WMEO01000001.1"/>
</dbReference>
<sequence length="272" mass="29777">MKLSNSISASNESQFFLIAGPCVIESEEQVLKTARELKDITDRHDTDLIFKSSFDKANRSSISSYRGPGIERGLEILQRVKDEYDLPVITDFHVPEQAARVADVVDALQVPAFLSRQTDMLTAAGETGLPINVKKGQFLAADGMDNVVNKIESTRNERVMLCERGAMFGYNNLVVDMRNLDIMKELGKPVVFDTTHSVQRPGAQGDSSGGDRRFAPTLARAALGAGVAGIFAEVHPDPSSAQCDAATQLPLDDFESHVERWKAIDETVKHGK</sequence>
<organism evidence="8 9">
    <name type="scientific">Halorubrum distributum</name>
    <dbReference type="NCBI Taxonomy" id="29283"/>
    <lineage>
        <taxon>Archaea</taxon>
        <taxon>Methanobacteriati</taxon>
        <taxon>Methanobacteriota</taxon>
        <taxon>Stenosarchaea group</taxon>
        <taxon>Halobacteria</taxon>
        <taxon>Halobacteriales</taxon>
        <taxon>Haloferacaceae</taxon>
        <taxon>Halorubrum</taxon>
        <taxon>Halorubrum distributum group</taxon>
    </lineage>
</organism>
<evidence type="ECO:0000256" key="5">
    <source>
        <dbReference type="ARBA" id="ARBA00022679"/>
    </source>
</evidence>
<accession>A0A6B1I988</accession>
<dbReference type="PANTHER" id="PTHR21057">
    <property type="entry name" value="PHOSPHO-2-DEHYDRO-3-DEOXYHEPTONATE ALDOLASE"/>
    <property type="match status" value="1"/>
</dbReference>
<dbReference type="AlphaFoldDB" id="A0A6B1I988"/>
<reference evidence="8 9" key="1">
    <citation type="submission" date="2019-11" db="EMBL/GenBank/DDBJ databases">
        <title>Genome sequences of 17 halophilic strains isolated from different environments.</title>
        <authorList>
            <person name="Furrow R.E."/>
        </authorList>
    </citation>
    <scope>NUCLEOTIDE SEQUENCE [LARGE SCALE GENOMIC DNA]</scope>
    <source>
        <strain evidence="8 9">22517_05_Cabo</strain>
    </source>
</reference>
<comment type="subcellular location">
    <subcellularLocation>
        <location evidence="1">Cytoplasm</location>
    </subcellularLocation>
</comment>
<evidence type="ECO:0000256" key="3">
    <source>
        <dbReference type="ARBA" id="ARBA00012693"/>
    </source>
</evidence>
<evidence type="ECO:0000259" key="7">
    <source>
        <dbReference type="Pfam" id="PF00793"/>
    </source>
</evidence>
<protein>
    <recommendedName>
        <fullName evidence="3">3-deoxy-8-phosphooctulonate synthase</fullName>
        <ecNumber evidence="3">2.5.1.55</ecNumber>
    </recommendedName>
</protein>
<dbReference type="Gene3D" id="3.20.20.70">
    <property type="entry name" value="Aldolase class I"/>
    <property type="match status" value="1"/>
</dbReference>
<evidence type="ECO:0000256" key="2">
    <source>
        <dbReference type="ARBA" id="ARBA00010499"/>
    </source>
</evidence>
<dbReference type="InterPro" id="IPR006218">
    <property type="entry name" value="DAHP1/KDSA"/>
</dbReference>
<evidence type="ECO:0000313" key="8">
    <source>
        <dbReference type="EMBL" id="MYL15301.1"/>
    </source>
</evidence>
<dbReference type="HAMAP" id="MF_00056">
    <property type="entry name" value="KDO8P_synth"/>
    <property type="match status" value="1"/>
</dbReference>
<comment type="similarity">
    <text evidence="2">Belongs to the KdsA family.</text>
</comment>
<name>A0A6B1I988_9EURY</name>
<dbReference type="EMBL" id="WMEO01000001">
    <property type="protein sequence ID" value="MYL15301.1"/>
    <property type="molecule type" value="Genomic_DNA"/>
</dbReference>
<dbReference type="GO" id="GO:0005737">
    <property type="term" value="C:cytoplasm"/>
    <property type="evidence" value="ECO:0007669"/>
    <property type="project" value="UniProtKB-SubCell"/>
</dbReference>
<evidence type="ECO:0000256" key="6">
    <source>
        <dbReference type="ARBA" id="ARBA00049112"/>
    </source>
</evidence>
<evidence type="ECO:0000256" key="1">
    <source>
        <dbReference type="ARBA" id="ARBA00004496"/>
    </source>
</evidence>
<keyword evidence="4" id="KW-0963">Cytoplasm</keyword>
<dbReference type="InterPro" id="IPR006269">
    <property type="entry name" value="KDO8P_synthase"/>
</dbReference>
<comment type="caution">
    <text evidence="8">The sequence shown here is derived from an EMBL/GenBank/DDBJ whole genome shotgun (WGS) entry which is preliminary data.</text>
</comment>
<dbReference type="Proteomes" id="UP000460194">
    <property type="component" value="Unassembled WGS sequence"/>
</dbReference>
<comment type="catalytic activity">
    <reaction evidence="6">
        <text>D-arabinose 5-phosphate + phosphoenolpyruvate + H2O = 3-deoxy-alpha-D-manno-2-octulosonate-8-phosphate + phosphate</text>
        <dbReference type="Rhea" id="RHEA:14053"/>
        <dbReference type="ChEBI" id="CHEBI:15377"/>
        <dbReference type="ChEBI" id="CHEBI:43474"/>
        <dbReference type="ChEBI" id="CHEBI:57693"/>
        <dbReference type="ChEBI" id="CHEBI:58702"/>
        <dbReference type="ChEBI" id="CHEBI:85985"/>
        <dbReference type="EC" id="2.5.1.55"/>
    </reaction>
</comment>
<proteinExistence type="inferred from homology"/>
<dbReference type="NCBIfam" id="TIGR01362">
    <property type="entry name" value="KDO8P_synth"/>
    <property type="match status" value="1"/>
</dbReference>
<dbReference type="InterPro" id="IPR013785">
    <property type="entry name" value="Aldolase_TIM"/>
</dbReference>
<evidence type="ECO:0000313" key="9">
    <source>
        <dbReference type="Proteomes" id="UP000460194"/>
    </source>
</evidence>
<keyword evidence="5 8" id="KW-0808">Transferase</keyword>
<dbReference type="NCBIfam" id="NF003543">
    <property type="entry name" value="PRK05198.1"/>
    <property type="match status" value="1"/>
</dbReference>
<gene>
    <name evidence="8" type="primary">kdsA</name>
    <name evidence="8" type="ORF">GLW36_01370</name>
</gene>
<feature type="domain" description="DAHP synthetase I/KDSA" evidence="7">
    <location>
        <begin position="5"/>
        <end position="268"/>
    </location>
</feature>
<dbReference type="GO" id="GO:0008676">
    <property type="term" value="F:3-deoxy-8-phosphooctulonate synthase activity"/>
    <property type="evidence" value="ECO:0007669"/>
    <property type="project" value="UniProtKB-EC"/>
</dbReference>
<dbReference type="Pfam" id="PF00793">
    <property type="entry name" value="DAHP_synth_1"/>
    <property type="match status" value="1"/>
</dbReference>
<dbReference type="SUPFAM" id="SSF51569">
    <property type="entry name" value="Aldolase"/>
    <property type="match status" value="1"/>
</dbReference>
<evidence type="ECO:0000256" key="4">
    <source>
        <dbReference type="ARBA" id="ARBA00022490"/>
    </source>
</evidence>
<dbReference type="EC" id="2.5.1.55" evidence="3"/>